<gene>
    <name evidence="2" type="ORF">CEXT_567811</name>
</gene>
<comment type="caution">
    <text evidence="2">The sequence shown here is derived from an EMBL/GenBank/DDBJ whole genome shotgun (WGS) entry which is preliminary data.</text>
</comment>
<dbReference type="Proteomes" id="UP001054945">
    <property type="component" value="Unassembled WGS sequence"/>
</dbReference>
<reference evidence="2 3" key="1">
    <citation type="submission" date="2021-06" db="EMBL/GenBank/DDBJ databases">
        <title>Caerostris extrusa draft genome.</title>
        <authorList>
            <person name="Kono N."/>
            <person name="Arakawa K."/>
        </authorList>
    </citation>
    <scope>NUCLEOTIDE SEQUENCE [LARGE SCALE GENOMIC DNA]</scope>
</reference>
<feature type="compositionally biased region" description="Low complexity" evidence="1">
    <location>
        <begin position="24"/>
        <end position="35"/>
    </location>
</feature>
<evidence type="ECO:0000313" key="3">
    <source>
        <dbReference type="Proteomes" id="UP001054945"/>
    </source>
</evidence>
<proteinExistence type="predicted"/>
<organism evidence="2 3">
    <name type="scientific">Caerostris extrusa</name>
    <name type="common">Bark spider</name>
    <name type="synonym">Caerostris bankana</name>
    <dbReference type="NCBI Taxonomy" id="172846"/>
    <lineage>
        <taxon>Eukaryota</taxon>
        <taxon>Metazoa</taxon>
        <taxon>Ecdysozoa</taxon>
        <taxon>Arthropoda</taxon>
        <taxon>Chelicerata</taxon>
        <taxon>Arachnida</taxon>
        <taxon>Araneae</taxon>
        <taxon>Araneomorphae</taxon>
        <taxon>Entelegynae</taxon>
        <taxon>Araneoidea</taxon>
        <taxon>Araneidae</taxon>
        <taxon>Caerostris</taxon>
    </lineage>
</organism>
<accession>A0AAV4TUD2</accession>
<evidence type="ECO:0000256" key="1">
    <source>
        <dbReference type="SAM" id="MobiDB-lite"/>
    </source>
</evidence>
<protein>
    <submittedName>
        <fullName evidence="2">Uncharacterized protein</fullName>
    </submittedName>
</protein>
<name>A0AAV4TUD2_CAEEX</name>
<dbReference type="EMBL" id="BPLR01011727">
    <property type="protein sequence ID" value="GIY48557.1"/>
    <property type="molecule type" value="Genomic_DNA"/>
</dbReference>
<dbReference type="AlphaFoldDB" id="A0AAV4TUD2"/>
<evidence type="ECO:0000313" key="2">
    <source>
        <dbReference type="EMBL" id="GIY48557.1"/>
    </source>
</evidence>
<sequence length="118" mass="12897">MVITSRNPPGPTRSTENKTKERSSNLSSSAPCSASSSLFRVDDIIELAGMSQKFILETLLVGENALGESGVLFADCQISKAPVNNVLIRRRQQLFGMALHCCSFSTRTESRMNSGKRE</sequence>
<feature type="region of interest" description="Disordered" evidence="1">
    <location>
        <begin position="1"/>
        <end position="35"/>
    </location>
</feature>
<keyword evidence="3" id="KW-1185">Reference proteome</keyword>